<proteinExistence type="predicted"/>
<evidence type="ECO:0000256" key="1">
    <source>
        <dbReference type="SAM" id="MobiDB-lite"/>
    </source>
</evidence>
<evidence type="ECO:0000313" key="2">
    <source>
        <dbReference type="EMBL" id="KAK7256428.1"/>
    </source>
</evidence>
<keyword evidence="3" id="KW-1185">Reference proteome</keyword>
<dbReference type="PANTHER" id="PTHR44378">
    <property type="entry name" value="ACYL-ACTIVATING ENZYME 17, PEROXISOMAL-RELATED"/>
    <property type="match status" value="1"/>
</dbReference>
<gene>
    <name evidence="2" type="ORF">RIF29_29874</name>
</gene>
<sequence length="259" mass="28553">MAYKSLSSITVSDIESLGISREAAASLHQLISEIICTHGDDSPATWQNITRSILNPQLPFSFHQMLYYGCFKDYGPDPPAWIPDPRDDGDSDSVSRSSLVHSLLPPTYRSHRQPTRSALLQPPSIVLLRRRHYSLYQADSFSSATQQLLSVAIEPPAVTHPSLPQNHLPPPPLFTEPSDRTRLNPLPSSPINHHSHDPPAAITATAPPSHRPLVSATLCNNPLQFQSFINCFLDLPIPKGIGKIGLGGELRMLDREARD</sequence>
<evidence type="ECO:0000313" key="3">
    <source>
        <dbReference type="Proteomes" id="UP001372338"/>
    </source>
</evidence>
<dbReference type="PANTHER" id="PTHR44378:SF2">
    <property type="entry name" value="ACYL-ACTIVATING ENZYME 17, PEROXISOMAL-RELATED"/>
    <property type="match status" value="1"/>
</dbReference>
<organism evidence="2 3">
    <name type="scientific">Crotalaria pallida</name>
    <name type="common">Smooth rattlebox</name>
    <name type="synonym">Crotalaria striata</name>
    <dbReference type="NCBI Taxonomy" id="3830"/>
    <lineage>
        <taxon>Eukaryota</taxon>
        <taxon>Viridiplantae</taxon>
        <taxon>Streptophyta</taxon>
        <taxon>Embryophyta</taxon>
        <taxon>Tracheophyta</taxon>
        <taxon>Spermatophyta</taxon>
        <taxon>Magnoliopsida</taxon>
        <taxon>eudicotyledons</taxon>
        <taxon>Gunneridae</taxon>
        <taxon>Pentapetalae</taxon>
        <taxon>rosids</taxon>
        <taxon>fabids</taxon>
        <taxon>Fabales</taxon>
        <taxon>Fabaceae</taxon>
        <taxon>Papilionoideae</taxon>
        <taxon>50 kb inversion clade</taxon>
        <taxon>genistoids sensu lato</taxon>
        <taxon>core genistoids</taxon>
        <taxon>Crotalarieae</taxon>
        <taxon>Crotalaria</taxon>
    </lineage>
</organism>
<feature type="region of interest" description="Disordered" evidence="1">
    <location>
        <begin position="161"/>
        <end position="181"/>
    </location>
</feature>
<name>A0AAN9EM53_CROPI</name>
<dbReference type="AlphaFoldDB" id="A0AAN9EM53"/>
<dbReference type="EMBL" id="JAYWIO010000006">
    <property type="protein sequence ID" value="KAK7256428.1"/>
    <property type="molecule type" value="Genomic_DNA"/>
</dbReference>
<comment type="caution">
    <text evidence="2">The sequence shown here is derived from an EMBL/GenBank/DDBJ whole genome shotgun (WGS) entry which is preliminary data.</text>
</comment>
<accession>A0AAN9EM53</accession>
<protein>
    <submittedName>
        <fullName evidence="2">Uncharacterized protein</fullName>
    </submittedName>
</protein>
<dbReference type="Proteomes" id="UP001372338">
    <property type="component" value="Unassembled WGS sequence"/>
</dbReference>
<reference evidence="2 3" key="1">
    <citation type="submission" date="2024-01" db="EMBL/GenBank/DDBJ databases">
        <title>The genomes of 5 underutilized Papilionoideae crops provide insights into root nodulation and disease resistanc.</title>
        <authorList>
            <person name="Yuan L."/>
        </authorList>
    </citation>
    <scope>NUCLEOTIDE SEQUENCE [LARGE SCALE GENOMIC DNA]</scope>
    <source>
        <strain evidence="2">ZHUSHIDOU_FW_LH</strain>
        <tissue evidence="2">Leaf</tissue>
    </source>
</reference>
<feature type="region of interest" description="Disordered" evidence="1">
    <location>
        <begin position="79"/>
        <end position="98"/>
    </location>
</feature>